<accession>A0A168CGI5</accession>
<dbReference type="EMBL" id="AZHB01000003">
    <property type="protein sequence ID" value="OAA71347.1"/>
    <property type="molecule type" value="Genomic_DNA"/>
</dbReference>
<dbReference type="AlphaFoldDB" id="A0A168CGI5"/>
<dbReference type="OrthoDB" id="2140489at2759"/>
<dbReference type="RefSeq" id="XP_018707228.1">
    <property type="nucleotide sequence ID" value="XM_018845505.1"/>
</dbReference>
<proteinExistence type="predicted"/>
<gene>
    <name evidence="1" type="ORF">ISF_01898</name>
</gene>
<protein>
    <submittedName>
        <fullName evidence="1">UPF0643 protein</fullName>
    </submittedName>
</protein>
<evidence type="ECO:0000313" key="1">
    <source>
        <dbReference type="EMBL" id="OAA71347.1"/>
    </source>
</evidence>
<evidence type="ECO:0000313" key="2">
    <source>
        <dbReference type="Proteomes" id="UP000076744"/>
    </source>
</evidence>
<organism evidence="1 2">
    <name type="scientific">Cordyceps fumosorosea (strain ARSEF 2679)</name>
    <name type="common">Isaria fumosorosea</name>
    <dbReference type="NCBI Taxonomy" id="1081104"/>
    <lineage>
        <taxon>Eukaryota</taxon>
        <taxon>Fungi</taxon>
        <taxon>Dikarya</taxon>
        <taxon>Ascomycota</taxon>
        <taxon>Pezizomycotina</taxon>
        <taxon>Sordariomycetes</taxon>
        <taxon>Hypocreomycetidae</taxon>
        <taxon>Hypocreales</taxon>
        <taxon>Cordycipitaceae</taxon>
        <taxon>Cordyceps</taxon>
    </lineage>
</organism>
<name>A0A168CGI5_CORFA</name>
<comment type="caution">
    <text evidence="1">The sequence shown here is derived from an EMBL/GenBank/DDBJ whole genome shotgun (WGS) entry which is preliminary data.</text>
</comment>
<dbReference type="GeneID" id="30018190"/>
<sequence length="219" mass="24783">MAVQEVATLLPIQPPKLARDVTEGSLEDVQPWSEPRFIVQSPYNELRHQLDLTTLDYENALLAKALSTLDATREDYAVASYNVSFNWSDVMARLKALVSVYGQPYRNATFYIVAFRSQIKPSTDYSHLGELDKAAHLEAVESGGFLKYWFGSPDSELRNLATCLWRSKEDAVAGGRGPAHRKAAMSTRSLYAYWKIDQHRLTIRNNAEAWEIVPWVDDA</sequence>
<dbReference type="PANTHER" id="PTHR36986">
    <property type="entry name" value="UPF0643 PROTEIN PB2B2.08"/>
    <property type="match status" value="1"/>
</dbReference>
<dbReference type="STRING" id="1081104.A0A168CGI5"/>
<dbReference type="PANTHER" id="PTHR36986:SF1">
    <property type="entry name" value="UPF0643 PROTEIN PB2B2.08"/>
    <property type="match status" value="1"/>
</dbReference>
<keyword evidence="2" id="KW-1185">Reference proteome</keyword>
<dbReference type="Proteomes" id="UP000076744">
    <property type="component" value="Unassembled WGS sequence"/>
</dbReference>
<reference evidence="1 2" key="1">
    <citation type="journal article" date="2016" name="Genome Biol. Evol.">
        <title>Divergent and convergent evolution of fungal pathogenicity.</title>
        <authorList>
            <person name="Shang Y."/>
            <person name="Xiao G."/>
            <person name="Zheng P."/>
            <person name="Cen K."/>
            <person name="Zhan S."/>
            <person name="Wang C."/>
        </authorList>
    </citation>
    <scope>NUCLEOTIDE SEQUENCE [LARGE SCALE GENOMIC DNA]</scope>
    <source>
        <strain evidence="1 2">ARSEF 2679</strain>
    </source>
</reference>